<evidence type="ECO:0000313" key="5">
    <source>
        <dbReference type="EMBL" id="PMR76985.1"/>
    </source>
</evidence>
<evidence type="ECO:0000256" key="3">
    <source>
        <dbReference type="SAM" id="Phobius"/>
    </source>
</evidence>
<dbReference type="Proteomes" id="UP000235803">
    <property type="component" value="Unassembled WGS sequence"/>
</dbReference>
<dbReference type="OrthoDB" id="9803111at2"/>
<dbReference type="AlphaFoldDB" id="A0A2N7U984"/>
<name>A0A2N7U984_9GAMM</name>
<dbReference type="InterPro" id="IPR029063">
    <property type="entry name" value="SAM-dependent_MTases_sf"/>
</dbReference>
<dbReference type="SUPFAM" id="SSF53335">
    <property type="entry name" value="S-adenosyl-L-methionine-dependent methyltransferases"/>
    <property type="match status" value="1"/>
</dbReference>
<feature type="transmembrane region" description="Helical" evidence="3">
    <location>
        <begin position="83"/>
        <end position="109"/>
    </location>
</feature>
<evidence type="ECO:0000259" key="4">
    <source>
        <dbReference type="Pfam" id="PF02719"/>
    </source>
</evidence>
<feature type="transmembrane region" description="Helical" evidence="3">
    <location>
        <begin position="21"/>
        <end position="40"/>
    </location>
</feature>
<sequence length="707" mass="77728">MLALLKSLFRLPRWQKRLIQLSVDAVLLTASFFLAQWLRLESWASLTSTATWSLWLAVLPISLGIFVRLGFYRSVIRYVNVRALQSLVIGIASSTGLLLLGAAQFSVFLPRSTCLIYAMLAILSLGGVRFMLRAMHMHSQLRYKTRVIVYGAGSAGSQLVRSLDQGSEYIPVAFIDDWRGMDGTCVEGLKVYGPNALPRLVANYGVNRILLAIPSATRARRQVILRMLKPLQIPVQTLPSIEDVIDGRAQLNEIRDVTVEDLLGRDPVPPNRALMDANIRGKVVMVTGAGGSIGSELCRQVLQQGPTQLLLYEVNEYSLYAIEHELQQRVEEQRLAVSVKALLGSVQDRERLDSVMQVFGVDTIYHAAAYKHVPLVEYNSIPGILNNVFGTLATAQAAIACGVGTFVLVSTDKAVRPTNVMGATKRLAELCCQALAERQSTTRFTMVRFGNVLGSSGSVVPLFHAQIARGGPVTVTHSEVTRYFMIIPEAAQLVIQAGAMGTGGDVFVLDMGAPVKIADLAAEMIRLSGLEVRNKENPQGDIEIRFTGLRPGEKLYEELLIGEDVVDTKHPRIMSAKETYWPWARLEAYLHRLQQALQMRQHKRIRQLLMEAPTDYAPLGDIVDLEWLEAPAATRHKVSIASHYYPSQATRDGTVLMLAPAHPPTPSSKGQPVRIDAKGYGGIDAARDGGSPHQSRPPRGETETDIG</sequence>
<dbReference type="InterPro" id="IPR036291">
    <property type="entry name" value="NAD(P)-bd_dom_sf"/>
</dbReference>
<organism evidence="5 6">
    <name type="scientific">Billgrantia endophytica</name>
    <dbReference type="NCBI Taxonomy" id="2033802"/>
    <lineage>
        <taxon>Bacteria</taxon>
        <taxon>Pseudomonadati</taxon>
        <taxon>Pseudomonadota</taxon>
        <taxon>Gammaproteobacteria</taxon>
        <taxon>Oceanospirillales</taxon>
        <taxon>Halomonadaceae</taxon>
        <taxon>Billgrantia</taxon>
    </lineage>
</organism>
<feature type="region of interest" description="Disordered" evidence="2">
    <location>
        <begin position="661"/>
        <end position="707"/>
    </location>
</feature>
<keyword evidence="3" id="KW-1133">Transmembrane helix</keyword>
<dbReference type="Pfam" id="PF02719">
    <property type="entry name" value="Polysacc_synt_2"/>
    <property type="match status" value="1"/>
</dbReference>
<comment type="similarity">
    <text evidence="1">Belongs to the polysaccharide synthase family.</text>
</comment>
<reference evidence="5 6" key="1">
    <citation type="submission" date="2018-01" db="EMBL/GenBank/DDBJ databases">
        <title>Halomonas endophytica sp. nov., isolated from storage liquid in the stems of Populus euphratica.</title>
        <authorList>
            <person name="Chen C."/>
        </authorList>
    </citation>
    <scope>NUCLEOTIDE SEQUENCE [LARGE SCALE GENOMIC DNA]</scope>
    <source>
        <strain evidence="5 6">MC28</strain>
    </source>
</reference>
<keyword evidence="3" id="KW-0812">Transmembrane</keyword>
<proteinExistence type="inferred from homology"/>
<dbReference type="PANTHER" id="PTHR43318:SF1">
    <property type="entry name" value="POLYSACCHARIDE BIOSYNTHESIS PROTEIN EPSC-RELATED"/>
    <property type="match status" value="1"/>
</dbReference>
<dbReference type="SUPFAM" id="SSF51735">
    <property type="entry name" value="NAD(P)-binding Rossmann-fold domains"/>
    <property type="match status" value="1"/>
</dbReference>
<feature type="domain" description="Polysaccharide biosynthesis protein CapD-like" evidence="4">
    <location>
        <begin position="284"/>
        <end position="577"/>
    </location>
</feature>
<dbReference type="Gene3D" id="3.40.50.720">
    <property type="entry name" value="NAD(P)-binding Rossmann-like Domain"/>
    <property type="match status" value="2"/>
</dbReference>
<dbReference type="EMBL" id="PNRF01000010">
    <property type="protein sequence ID" value="PMR76985.1"/>
    <property type="molecule type" value="Genomic_DNA"/>
</dbReference>
<accession>A0A2N7U984</accession>
<comment type="caution">
    <text evidence="5">The sequence shown here is derived from an EMBL/GenBank/DDBJ whole genome shotgun (WGS) entry which is preliminary data.</text>
</comment>
<feature type="transmembrane region" description="Helical" evidence="3">
    <location>
        <begin position="115"/>
        <end position="132"/>
    </location>
</feature>
<dbReference type="Pfam" id="PF13727">
    <property type="entry name" value="CoA_binding_3"/>
    <property type="match status" value="1"/>
</dbReference>
<gene>
    <name evidence="5" type="ORF">C1H69_04615</name>
</gene>
<dbReference type="CDD" id="cd05237">
    <property type="entry name" value="UDP_invert_4-6DH_SDR_e"/>
    <property type="match status" value="1"/>
</dbReference>
<evidence type="ECO:0000256" key="1">
    <source>
        <dbReference type="ARBA" id="ARBA00007430"/>
    </source>
</evidence>
<dbReference type="PANTHER" id="PTHR43318">
    <property type="entry name" value="UDP-N-ACETYLGLUCOSAMINE 4,6-DEHYDRATASE"/>
    <property type="match status" value="1"/>
</dbReference>
<evidence type="ECO:0000313" key="6">
    <source>
        <dbReference type="Proteomes" id="UP000235803"/>
    </source>
</evidence>
<protein>
    <submittedName>
        <fullName evidence="5">Nucleoside-diphosphate sugar epimerase</fullName>
    </submittedName>
</protein>
<dbReference type="InterPro" id="IPR051203">
    <property type="entry name" value="Polysaccharide_Synthase-Rel"/>
</dbReference>
<dbReference type="RefSeq" id="WP_102652235.1">
    <property type="nucleotide sequence ID" value="NZ_PNRF01000010.1"/>
</dbReference>
<evidence type="ECO:0000256" key="2">
    <source>
        <dbReference type="SAM" id="MobiDB-lite"/>
    </source>
</evidence>
<keyword evidence="3" id="KW-0472">Membrane</keyword>
<keyword evidence="6" id="KW-1185">Reference proteome</keyword>
<feature type="transmembrane region" description="Helical" evidence="3">
    <location>
        <begin position="52"/>
        <end position="71"/>
    </location>
</feature>
<feature type="compositionally biased region" description="Basic and acidic residues" evidence="2">
    <location>
        <begin position="698"/>
        <end position="707"/>
    </location>
</feature>
<dbReference type="InterPro" id="IPR003869">
    <property type="entry name" value="Polysac_CapD-like"/>
</dbReference>